<proteinExistence type="predicted"/>
<name>A0A842H9S5_9BACT</name>
<dbReference type="EMBL" id="JACHVB010000012">
    <property type="protein sequence ID" value="MBC2593045.1"/>
    <property type="molecule type" value="Genomic_DNA"/>
</dbReference>
<organism evidence="1 2">
    <name type="scientific">Ruficoccus amylovorans</name>
    <dbReference type="NCBI Taxonomy" id="1804625"/>
    <lineage>
        <taxon>Bacteria</taxon>
        <taxon>Pseudomonadati</taxon>
        <taxon>Verrucomicrobiota</taxon>
        <taxon>Opitutia</taxon>
        <taxon>Puniceicoccales</taxon>
        <taxon>Cerasicoccaceae</taxon>
        <taxon>Ruficoccus</taxon>
    </lineage>
</organism>
<dbReference type="AlphaFoldDB" id="A0A842H9S5"/>
<sequence length="81" mass="8473">MNPYLEIIDLEGAYNGQSVKLGWRGGILGDYLLGDLLDADGETVIQEGVTAGTSLIGSTADFTGANIKTAFQAELGLLPQD</sequence>
<dbReference type="RefSeq" id="WP_185674044.1">
    <property type="nucleotide sequence ID" value="NZ_JACHVB010000012.1"/>
</dbReference>
<comment type="caution">
    <text evidence="1">The sequence shown here is derived from an EMBL/GenBank/DDBJ whole genome shotgun (WGS) entry which is preliminary data.</text>
</comment>
<protein>
    <submittedName>
        <fullName evidence="1">Uncharacterized protein</fullName>
    </submittedName>
</protein>
<reference evidence="1 2" key="1">
    <citation type="submission" date="2020-07" db="EMBL/GenBank/DDBJ databases">
        <authorList>
            <person name="Feng X."/>
        </authorList>
    </citation>
    <scope>NUCLEOTIDE SEQUENCE [LARGE SCALE GENOMIC DNA]</scope>
    <source>
        <strain evidence="1 2">JCM31066</strain>
    </source>
</reference>
<evidence type="ECO:0000313" key="2">
    <source>
        <dbReference type="Proteomes" id="UP000546464"/>
    </source>
</evidence>
<gene>
    <name evidence="1" type="ORF">H5P28_02110</name>
</gene>
<keyword evidence="2" id="KW-1185">Reference proteome</keyword>
<accession>A0A842H9S5</accession>
<dbReference type="Proteomes" id="UP000546464">
    <property type="component" value="Unassembled WGS sequence"/>
</dbReference>
<evidence type="ECO:0000313" key="1">
    <source>
        <dbReference type="EMBL" id="MBC2593045.1"/>
    </source>
</evidence>